<evidence type="ECO:0000256" key="1">
    <source>
        <dbReference type="ARBA" id="ARBA00009865"/>
    </source>
</evidence>
<dbReference type="Pfam" id="PF16990">
    <property type="entry name" value="CBM_35"/>
    <property type="match status" value="1"/>
</dbReference>
<feature type="domain" description="CBM6" evidence="9">
    <location>
        <begin position="344"/>
        <end position="462"/>
    </location>
</feature>
<dbReference type="GO" id="GO:0004553">
    <property type="term" value="F:hydrolase activity, hydrolyzing O-glycosyl compounds"/>
    <property type="evidence" value="ECO:0007669"/>
    <property type="project" value="InterPro"/>
</dbReference>
<gene>
    <name evidence="10" type="ORF">DAERI_010568</name>
</gene>
<proteinExistence type="inferred from homology"/>
<evidence type="ECO:0000313" key="11">
    <source>
        <dbReference type="Proteomes" id="UP000236569"/>
    </source>
</evidence>
<evidence type="ECO:0000256" key="5">
    <source>
        <dbReference type="PIRSR" id="PIRSR606710-1"/>
    </source>
</evidence>
<dbReference type="InterPro" id="IPR005084">
    <property type="entry name" value="CBM6"/>
</dbReference>
<feature type="active site" description="Proton acceptor" evidence="5">
    <location>
        <position position="48"/>
    </location>
</feature>
<dbReference type="PROSITE" id="PS51175">
    <property type="entry name" value="CBM6"/>
    <property type="match status" value="1"/>
</dbReference>
<dbReference type="SUPFAM" id="SSF75005">
    <property type="entry name" value="Arabinanase/levansucrase/invertase"/>
    <property type="match status" value="1"/>
</dbReference>
<dbReference type="GO" id="GO:0005975">
    <property type="term" value="P:carbohydrate metabolic process"/>
    <property type="evidence" value="ECO:0007669"/>
    <property type="project" value="InterPro"/>
</dbReference>
<feature type="chain" id="PRO_5014415076" description="CBM6 domain-containing protein" evidence="8">
    <location>
        <begin position="27"/>
        <end position="469"/>
    </location>
</feature>
<dbReference type="SUPFAM" id="SSF49785">
    <property type="entry name" value="Galactose-binding domain-like"/>
    <property type="match status" value="1"/>
</dbReference>
<keyword evidence="11" id="KW-1185">Reference proteome</keyword>
<evidence type="ECO:0000313" key="10">
    <source>
        <dbReference type="EMBL" id="GBF04396.1"/>
    </source>
</evidence>
<dbReference type="SMART" id="SM00606">
    <property type="entry name" value="CBD_IV"/>
    <property type="match status" value="1"/>
</dbReference>
<dbReference type="InterPro" id="IPR023296">
    <property type="entry name" value="Glyco_hydro_beta-prop_sf"/>
</dbReference>
<dbReference type="EMBL" id="BFAG01000001">
    <property type="protein sequence ID" value="GBF04396.1"/>
    <property type="molecule type" value="Genomic_DNA"/>
</dbReference>
<dbReference type="Gene3D" id="2.115.10.20">
    <property type="entry name" value="Glycosyl hydrolase domain, family 43"/>
    <property type="match status" value="1"/>
</dbReference>
<evidence type="ECO:0000256" key="7">
    <source>
        <dbReference type="RuleBase" id="RU361187"/>
    </source>
</evidence>
<dbReference type="GO" id="GO:0030246">
    <property type="term" value="F:carbohydrate binding"/>
    <property type="evidence" value="ECO:0007669"/>
    <property type="project" value="InterPro"/>
</dbReference>
<evidence type="ECO:0000259" key="9">
    <source>
        <dbReference type="PROSITE" id="PS51175"/>
    </source>
</evidence>
<dbReference type="PANTHER" id="PTHR43817">
    <property type="entry name" value="GLYCOSYL HYDROLASE"/>
    <property type="match status" value="1"/>
</dbReference>
<feature type="signal peptide" evidence="8">
    <location>
        <begin position="1"/>
        <end position="26"/>
    </location>
</feature>
<dbReference type="InterPro" id="IPR006584">
    <property type="entry name" value="Cellulose-bd_IV"/>
</dbReference>
<name>A0A2I9D1V5_9DEIO</name>
<evidence type="ECO:0000256" key="8">
    <source>
        <dbReference type="SAM" id="SignalP"/>
    </source>
</evidence>
<evidence type="ECO:0000256" key="4">
    <source>
        <dbReference type="ARBA" id="ARBA00023295"/>
    </source>
</evidence>
<keyword evidence="2 8" id="KW-0732">Signal</keyword>
<keyword evidence="3 7" id="KW-0378">Hydrolase</keyword>
<accession>A0A2I9D1V5</accession>
<dbReference type="CDD" id="cd18820">
    <property type="entry name" value="GH43_LbAraf43-like"/>
    <property type="match status" value="1"/>
</dbReference>
<evidence type="ECO:0000256" key="2">
    <source>
        <dbReference type="ARBA" id="ARBA00022729"/>
    </source>
</evidence>
<feature type="active site" description="Proton donor" evidence="5">
    <location>
        <position position="219"/>
    </location>
</feature>
<dbReference type="AlphaFoldDB" id="A0A2I9D1V5"/>
<dbReference type="PANTHER" id="PTHR43817:SF1">
    <property type="entry name" value="HYDROLASE, FAMILY 43, PUTATIVE (AFU_ORTHOLOGUE AFUA_3G01660)-RELATED"/>
    <property type="match status" value="1"/>
</dbReference>
<dbReference type="Gene3D" id="2.60.120.260">
    <property type="entry name" value="Galactose-binding domain-like"/>
    <property type="match status" value="1"/>
</dbReference>
<reference evidence="11" key="1">
    <citation type="submission" date="2018-01" db="EMBL/GenBank/DDBJ databases">
        <title>Draft Genome Sequence of the Radioresistant Bacterium Deinococcus aerius TR0125, Isolated from the Higher Atmosphere above Japan.</title>
        <authorList>
            <person name="Satoh K."/>
            <person name="Arai H."/>
            <person name="Sanzen T."/>
            <person name="Kawaguchi Y."/>
            <person name="Hayashi H."/>
            <person name="Yokobori S."/>
            <person name="Yamagishi A."/>
            <person name="Oono Y."/>
            <person name="Narumi I."/>
        </authorList>
    </citation>
    <scope>NUCLEOTIDE SEQUENCE [LARGE SCALE GENOMIC DNA]</scope>
    <source>
        <strain evidence="11">TR0125</strain>
    </source>
</reference>
<evidence type="ECO:0000256" key="3">
    <source>
        <dbReference type="ARBA" id="ARBA00022801"/>
    </source>
</evidence>
<organism evidence="10 11">
    <name type="scientific">Deinococcus aerius</name>
    <dbReference type="NCBI Taxonomy" id="200253"/>
    <lineage>
        <taxon>Bacteria</taxon>
        <taxon>Thermotogati</taxon>
        <taxon>Deinococcota</taxon>
        <taxon>Deinococci</taxon>
        <taxon>Deinococcales</taxon>
        <taxon>Deinococcaceae</taxon>
        <taxon>Deinococcus</taxon>
    </lineage>
</organism>
<protein>
    <recommendedName>
        <fullName evidence="9">CBM6 domain-containing protein</fullName>
    </recommendedName>
</protein>
<dbReference type="InterPro" id="IPR006710">
    <property type="entry name" value="Glyco_hydro_43"/>
</dbReference>
<dbReference type="RefSeq" id="WP_165794039.1">
    <property type="nucleotide sequence ID" value="NZ_BFAG01000001.1"/>
</dbReference>
<comment type="similarity">
    <text evidence="1 7">Belongs to the glycosyl hydrolase 43 family.</text>
</comment>
<dbReference type="Proteomes" id="UP000236569">
    <property type="component" value="Unassembled WGS sequence"/>
</dbReference>
<keyword evidence="4 7" id="KW-0326">Glycosidase</keyword>
<comment type="caution">
    <text evidence="10">The sequence shown here is derived from an EMBL/GenBank/DDBJ whole genome shotgun (WGS) entry which is preliminary data.</text>
</comment>
<feature type="site" description="Important for catalytic activity, responsible for pKa modulation of the active site Glu and correct orientation of both the proton donor and substrate" evidence="6">
    <location>
        <position position="156"/>
    </location>
</feature>
<evidence type="ECO:0000256" key="6">
    <source>
        <dbReference type="PIRSR" id="PIRSR606710-2"/>
    </source>
</evidence>
<dbReference type="InterPro" id="IPR008979">
    <property type="entry name" value="Galactose-bd-like_sf"/>
</dbReference>
<dbReference type="Pfam" id="PF04616">
    <property type="entry name" value="Glyco_hydro_43"/>
    <property type="match status" value="1"/>
</dbReference>
<sequence>MPPRSRLRLAALALLGLALGTLTTSAQPLPPDPTGQTFRNPILPAGQDPSVVFDGALYHLVQSDEDGIGIRTSPTLTGLGDVKKVVVWRGGQSDSPCCELWAPELVRMDGKWYIYYAADDGRNENHRMYVLESDRVTGPYTFRGQITDPTNRWAIDGTVFQGPDGRRYFVWSGWEGTENVQQNLYVAPMKNAWTLAGERVKISEPDQPWERIGQPYINEGPEVLVRGGRTFIVYSASGSWTDDYCLGLLSLTGKNVLDPAAWKKSNGCVFARNDAASVYAPGHGGFVKSADGTEDWHLYHAIEVQGASWGGRSIRAQEFTWKADGTPNFGRPASFDTALPLPSGEYEAEQARLNGVQVQEEPLASGGRAARLDGPGDSVNFARVRAPRDGTYTLRVRYSNGSGKVARQSVTVNGTSTDVTYPPSGWSNFGTRPVSVRLRAGENDVRFMQEAGAVQLDAVTVTPGAVASP</sequence>